<protein>
    <submittedName>
        <fullName evidence="9">RNA polymerase sigma factor</fullName>
    </submittedName>
</protein>
<dbReference type="InterPro" id="IPR036388">
    <property type="entry name" value="WH-like_DNA-bd_sf"/>
</dbReference>
<name>A0A975M4Y2_9MICC</name>
<dbReference type="AlphaFoldDB" id="A0A975M4Y2"/>
<evidence type="ECO:0000313" key="10">
    <source>
        <dbReference type="Proteomes" id="UP000676885"/>
    </source>
</evidence>
<evidence type="ECO:0000256" key="5">
    <source>
        <dbReference type="ARBA" id="ARBA00023163"/>
    </source>
</evidence>
<keyword evidence="5" id="KW-0804">Transcription</keyword>
<proteinExistence type="inferred from homology"/>
<dbReference type="GO" id="GO:0003677">
    <property type="term" value="F:DNA binding"/>
    <property type="evidence" value="ECO:0007669"/>
    <property type="project" value="UniProtKB-KW"/>
</dbReference>
<dbReference type="CDD" id="cd06171">
    <property type="entry name" value="Sigma70_r4"/>
    <property type="match status" value="1"/>
</dbReference>
<evidence type="ECO:0000256" key="4">
    <source>
        <dbReference type="ARBA" id="ARBA00023125"/>
    </source>
</evidence>
<evidence type="ECO:0000256" key="3">
    <source>
        <dbReference type="ARBA" id="ARBA00023082"/>
    </source>
</evidence>
<dbReference type="NCBIfam" id="TIGR02937">
    <property type="entry name" value="sigma70-ECF"/>
    <property type="match status" value="1"/>
</dbReference>
<evidence type="ECO:0000256" key="2">
    <source>
        <dbReference type="ARBA" id="ARBA00023015"/>
    </source>
</evidence>
<evidence type="ECO:0000313" key="9">
    <source>
        <dbReference type="EMBL" id="QWC09972.1"/>
    </source>
</evidence>
<evidence type="ECO:0000256" key="1">
    <source>
        <dbReference type="ARBA" id="ARBA00010641"/>
    </source>
</evidence>
<organism evidence="9 10">
    <name type="scientific">Arthrobacter jiangjiafuii</name>
    <dbReference type="NCBI Taxonomy" id="2817475"/>
    <lineage>
        <taxon>Bacteria</taxon>
        <taxon>Bacillati</taxon>
        <taxon>Actinomycetota</taxon>
        <taxon>Actinomycetes</taxon>
        <taxon>Micrococcales</taxon>
        <taxon>Micrococcaceae</taxon>
        <taxon>Arthrobacter</taxon>
    </lineage>
</organism>
<evidence type="ECO:0000259" key="7">
    <source>
        <dbReference type="Pfam" id="PF04542"/>
    </source>
</evidence>
<dbReference type="SUPFAM" id="SSF88946">
    <property type="entry name" value="Sigma2 domain of RNA polymerase sigma factors"/>
    <property type="match status" value="1"/>
</dbReference>
<dbReference type="PANTHER" id="PTHR43133">
    <property type="entry name" value="RNA POLYMERASE ECF-TYPE SIGMA FACTO"/>
    <property type="match status" value="1"/>
</dbReference>
<dbReference type="InterPro" id="IPR013249">
    <property type="entry name" value="RNA_pol_sigma70_r4_t2"/>
</dbReference>
<sequence>MATADSPEESGIFPEARTVTRSRGPGTPDRTSRGALHALEGLDEPTIVARAQDGDLFAFEHLVATYQGRLFRLAYRMLNDRGDAEDVVQETLTAGWRALPALVDSRAFGGWVYRTATNRCLDLLRRRTARPEDAVDSAGLWPSLEPRTGDPHRSAELAAELECLSRALADLPPGQRACWVLRELHDQSYAEIGAALQISPDSVRGRLARAREKLAEAMIQWH</sequence>
<keyword evidence="10" id="KW-1185">Reference proteome</keyword>
<dbReference type="RefSeq" id="WP_210227295.1">
    <property type="nucleotide sequence ID" value="NZ_CP076022.1"/>
</dbReference>
<dbReference type="InterPro" id="IPR007627">
    <property type="entry name" value="RNA_pol_sigma70_r2"/>
</dbReference>
<dbReference type="KEGG" id="ajg:KKR91_16240"/>
<dbReference type="Gene3D" id="1.10.10.10">
    <property type="entry name" value="Winged helix-like DNA-binding domain superfamily/Winged helix DNA-binding domain"/>
    <property type="match status" value="1"/>
</dbReference>
<dbReference type="Pfam" id="PF04542">
    <property type="entry name" value="Sigma70_r2"/>
    <property type="match status" value="1"/>
</dbReference>
<reference evidence="9 10" key="1">
    <citation type="submission" date="2021-05" db="EMBL/GenBank/DDBJ databases">
        <title>Novel species in genus Arthrobacter.</title>
        <authorList>
            <person name="Zhang G."/>
        </authorList>
    </citation>
    <scope>NUCLEOTIDE SEQUENCE [LARGE SCALE GENOMIC DNA]</scope>
    <source>
        <strain evidence="10">zg-ZUI227</strain>
    </source>
</reference>
<accession>A0A975M4Y2</accession>
<dbReference type="Proteomes" id="UP000676885">
    <property type="component" value="Chromosome"/>
</dbReference>
<feature type="region of interest" description="Disordered" evidence="6">
    <location>
        <begin position="1"/>
        <end position="33"/>
    </location>
</feature>
<feature type="domain" description="RNA polymerase sigma-70 region 2" evidence="7">
    <location>
        <begin position="62"/>
        <end position="128"/>
    </location>
</feature>
<evidence type="ECO:0000256" key="6">
    <source>
        <dbReference type="SAM" id="MobiDB-lite"/>
    </source>
</evidence>
<dbReference type="EMBL" id="CP076022">
    <property type="protein sequence ID" value="QWC09972.1"/>
    <property type="molecule type" value="Genomic_DNA"/>
</dbReference>
<dbReference type="InterPro" id="IPR013325">
    <property type="entry name" value="RNA_pol_sigma_r2"/>
</dbReference>
<dbReference type="Pfam" id="PF08281">
    <property type="entry name" value="Sigma70_r4_2"/>
    <property type="match status" value="1"/>
</dbReference>
<dbReference type="GO" id="GO:0006352">
    <property type="term" value="P:DNA-templated transcription initiation"/>
    <property type="evidence" value="ECO:0007669"/>
    <property type="project" value="InterPro"/>
</dbReference>
<feature type="domain" description="RNA polymerase sigma factor 70 region 4 type 2" evidence="8">
    <location>
        <begin position="162"/>
        <end position="214"/>
    </location>
</feature>
<dbReference type="InterPro" id="IPR014284">
    <property type="entry name" value="RNA_pol_sigma-70_dom"/>
</dbReference>
<keyword evidence="2" id="KW-0805">Transcription regulation</keyword>
<gene>
    <name evidence="9" type="ORF">KKR91_16240</name>
</gene>
<dbReference type="GO" id="GO:0016987">
    <property type="term" value="F:sigma factor activity"/>
    <property type="evidence" value="ECO:0007669"/>
    <property type="project" value="UniProtKB-KW"/>
</dbReference>
<dbReference type="PANTHER" id="PTHR43133:SF8">
    <property type="entry name" value="RNA POLYMERASE SIGMA FACTOR HI_1459-RELATED"/>
    <property type="match status" value="1"/>
</dbReference>
<dbReference type="SUPFAM" id="SSF88659">
    <property type="entry name" value="Sigma3 and sigma4 domains of RNA polymerase sigma factors"/>
    <property type="match status" value="1"/>
</dbReference>
<keyword evidence="3" id="KW-0731">Sigma factor</keyword>
<dbReference type="InterPro" id="IPR039425">
    <property type="entry name" value="RNA_pol_sigma-70-like"/>
</dbReference>
<keyword evidence="4" id="KW-0238">DNA-binding</keyword>
<dbReference type="InterPro" id="IPR013324">
    <property type="entry name" value="RNA_pol_sigma_r3/r4-like"/>
</dbReference>
<comment type="similarity">
    <text evidence="1">Belongs to the sigma-70 factor family. ECF subfamily.</text>
</comment>
<evidence type="ECO:0000259" key="8">
    <source>
        <dbReference type="Pfam" id="PF08281"/>
    </source>
</evidence>
<dbReference type="Gene3D" id="1.10.1740.10">
    <property type="match status" value="1"/>
</dbReference>